<dbReference type="PANTHER" id="PTHR12350:SF19">
    <property type="entry name" value="SET DOMAIN-CONTAINING PROTEIN"/>
    <property type="match status" value="1"/>
</dbReference>
<dbReference type="InterPro" id="IPR053201">
    <property type="entry name" value="Flavunoidine_N-MTase"/>
</dbReference>
<dbReference type="STRING" id="431595.K3WGM2"/>
<reference evidence="7" key="1">
    <citation type="journal article" date="2010" name="Genome Biol.">
        <title>Genome sequence of the necrotrophic plant pathogen Pythium ultimum reveals original pathogenicity mechanisms and effector repertoire.</title>
        <authorList>
            <person name="Levesque C.A."/>
            <person name="Brouwer H."/>
            <person name="Cano L."/>
            <person name="Hamilton J.P."/>
            <person name="Holt C."/>
            <person name="Huitema E."/>
            <person name="Raffaele S."/>
            <person name="Robideau G.P."/>
            <person name="Thines M."/>
            <person name="Win J."/>
            <person name="Zerillo M.M."/>
            <person name="Beakes G.W."/>
            <person name="Boore J.L."/>
            <person name="Busam D."/>
            <person name="Dumas B."/>
            <person name="Ferriera S."/>
            <person name="Fuerstenberg S.I."/>
            <person name="Gachon C.M."/>
            <person name="Gaulin E."/>
            <person name="Govers F."/>
            <person name="Grenville-Briggs L."/>
            <person name="Horner N."/>
            <person name="Hostetler J."/>
            <person name="Jiang R.H."/>
            <person name="Johnson J."/>
            <person name="Krajaejun T."/>
            <person name="Lin H."/>
            <person name="Meijer H.J."/>
            <person name="Moore B."/>
            <person name="Morris P."/>
            <person name="Phuntmart V."/>
            <person name="Puiu D."/>
            <person name="Shetty J."/>
            <person name="Stajich J.E."/>
            <person name="Tripathy S."/>
            <person name="Wawra S."/>
            <person name="van West P."/>
            <person name="Whitty B.R."/>
            <person name="Coutinho P.M."/>
            <person name="Henrissat B."/>
            <person name="Martin F."/>
            <person name="Thomas P.D."/>
            <person name="Tyler B.M."/>
            <person name="De Vries R.P."/>
            <person name="Kamoun S."/>
            <person name="Yandell M."/>
            <person name="Tisserat N."/>
            <person name="Buell C.R."/>
        </authorList>
    </citation>
    <scope>NUCLEOTIDE SEQUENCE</scope>
    <source>
        <strain evidence="7">DAOM:BR144</strain>
    </source>
</reference>
<evidence type="ECO:0000256" key="3">
    <source>
        <dbReference type="ARBA" id="ARBA00022691"/>
    </source>
</evidence>
<dbReference type="PROSITE" id="PS50280">
    <property type="entry name" value="SET"/>
    <property type="match status" value="1"/>
</dbReference>
<evidence type="ECO:0000259" key="4">
    <source>
        <dbReference type="PROSITE" id="PS50280"/>
    </source>
</evidence>
<dbReference type="GO" id="GO:0032259">
    <property type="term" value="P:methylation"/>
    <property type="evidence" value="ECO:0007669"/>
    <property type="project" value="UniProtKB-KW"/>
</dbReference>
<dbReference type="InterPro" id="IPR001214">
    <property type="entry name" value="SET_dom"/>
</dbReference>
<dbReference type="InterPro" id="IPR003616">
    <property type="entry name" value="Post-SET_dom"/>
</dbReference>
<dbReference type="Proteomes" id="UP000019132">
    <property type="component" value="Unassembled WGS sequence"/>
</dbReference>
<feature type="domain" description="SET" evidence="4">
    <location>
        <begin position="50"/>
        <end position="152"/>
    </location>
</feature>
<organism evidence="6 7">
    <name type="scientific">Globisporangium ultimum (strain ATCC 200006 / CBS 805.95 / DAOM BR144)</name>
    <name type="common">Pythium ultimum</name>
    <dbReference type="NCBI Taxonomy" id="431595"/>
    <lineage>
        <taxon>Eukaryota</taxon>
        <taxon>Sar</taxon>
        <taxon>Stramenopiles</taxon>
        <taxon>Oomycota</taxon>
        <taxon>Peronosporomycetes</taxon>
        <taxon>Pythiales</taxon>
        <taxon>Pythiaceae</taxon>
        <taxon>Globisporangium</taxon>
    </lineage>
</organism>
<accession>K3WGM2</accession>
<reference evidence="6" key="3">
    <citation type="submission" date="2015-02" db="UniProtKB">
        <authorList>
            <consortium name="EnsemblProtists"/>
        </authorList>
    </citation>
    <scope>IDENTIFICATION</scope>
    <source>
        <strain evidence="6">DAOM BR144</strain>
    </source>
</reference>
<evidence type="ECO:0000313" key="6">
    <source>
        <dbReference type="EnsemblProtists" id="PYU1_T004113"/>
    </source>
</evidence>
<dbReference type="EnsemblProtists" id="PYU1_T004113">
    <property type="protein sequence ID" value="PYU1_T004113"/>
    <property type="gene ID" value="PYU1_G004103"/>
</dbReference>
<dbReference type="SUPFAM" id="SSF82199">
    <property type="entry name" value="SET domain"/>
    <property type="match status" value="1"/>
</dbReference>
<dbReference type="GO" id="GO:0008168">
    <property type="term" value="F:methyltransferase activity"/>
    <property type="evidence" value="ECO:0007669"/>
    <property type="project" value="UniProtKB-KW"/>
</dbReference>
<dbReference type="InParanoid" id="K3WGM2"/>
<reference evidence="7" key="2">
    <citation type="submission" date="2010-04" db="EMBL/GenBank/DDBJ databases">
        <authorList>
            <person name="Buell R."/>
            <person name="Hamilton J."/>
            <person name="Hostetler J."/>
        </authorList>
    </citation>
    <scope>NUCLEOTIDE SEQUENCE [LARGE SCALE GENOMIC DNA]</scope>
    <source>
        <strain evidence="7">DAOM:BR144</strain>
    </source>
</reference>
<dbReference type="AlphaFoldDB" id="K3WGM2"/>
<evidence type="ECO:0000313" key="7">
    <source>
        <dbReference type="Proteomes" id="UP000019132"/>
    </source>
</evidence>
<name>K3WGM2_GLOUD</name>
<evidence type="ECO:0008006" key="8">
    <source>
        <dbReference type="Google" id="ProtNLM"/>
    </source>
</evidence>
<feature type="domain" description="Post-SET" evidence="5">
    <location>
        <begin position="160"/>
        <end position="176"/>
    </location>
</feature>
<dbReference type="SMART" id="SM00508">
    <property type="entry name" value="PostSET"/>
    <property type="match status" value="1"/>
</dbReference>
<evidence type="ECO:0000259" key="5">
    <source>
        <dbReference type="PROSITE" id="PS50868"/>
    </source>
</evidence>
<keyword evidence="1" id="KW-0489">Methyltransferase</keyword>
<dbReference type="InterPro" id="IPR046341">
    <property type="entry name" value="SET_dom_sf"/>
</dbReference>
<dbReference type="Pfam" id="PF00856">
    <property type="entry name" value="SET"/>
    <property type="match status" value="1"/>
</dbReference>
<sequence>MLSQRRSVNLLGARFLGANSTCRRHFSAATPATSSAAAKKQENAPTRYMPPTAKGRFLIEQLNEHWSSAVAAVGFQAGNVIGTAPGIFHSRPTRFTIQVDTHKHLEFAGGLEYVNHSCEPNARLVVSENTPEVAFVATREIKEGEHLSFDYTTSEWDMDEKFDCRCGSKKCRGHIGGAKYLKDADIASSLPLFTPPILRLLLDRKIAQ</sequence>
<dbReference type="OMA" id="WDMDEKF"/>
<dbReference type="VEuPathDB" id="FungiDB:PYU1_G004103"/>
<keyword evidence="2" id="KW-0808">Transferase</keyword>
<dbReference type="EMBL" id="GL376567">
    <property type="status" value="NOT_ANNOTATED_CDS"/>
    <property type="molecule type" value="Genomic_DNA"/>
</dbReference>
<dbReference type="Gene3D" id="2.170.270.10">
    <property type="entry name" value="SET domain"/>
    <property type="match status" value="1"/>
</dbReference>
<dbReference type="PANTHER" id="PTHR12350">
    <property type="entry name" value="HISTONE-LYSINE N-METHYLTRANSFERASE-RELATED"/>
    <property type="match status" value="1"/>
</dbReference>
<dbReference type="eggNOG" id="KOG1082">
    <property type="taxonomic scope" value="Eukaryota"/>
</dbReference>
<keyword evidence="3" id="KW-0949">S-adenosyl-L-methionine</keyword>
<protein>
    <recommendedName>
        <fullName evidence="8">Post-SET domain-containing protein</fullName>
    </recommendedName>
</protein>
<evidence type="ECO:0000256" key="2">
    <source>
        <dbReference type="ARBA" id="ARBA00022679"/>
    </source>
</evidence>
<dbReference type="PROSITE" id="PS50868">
    <property type="entry name" value="POST_SET"/>
    <property type="match status" value="1"/>
</dbReference>
<proteinExistence type="predicted"/>
<evidence type="ECO:0000256" key="1">
    <source>
        <dbReference type="ARBA" id="ARBA00022603"/>
    </source>
</evidence>
<dbReference type="HOGENOM" id="CLU_073382_0_0_1"/>
<keyword evidence="7" id="KW-1185">Reference proteome</keyword>